<dbReference type="PROSITE" id="PS00678">
    <property type="entry name" value="WD_REPEATS_1"/>
    <property type="match status" value="2"/>
</dbReference>
<dbReference type="PROSITE" id="PS50082">
    <property type="entry name" value="WD_REPEATS_2"/>
    <property type="match status" value="2"/>
</dbReference>
<accession>A0A8H3TWS3</accession>
<evidence type="ECO:0000256" key="1">
    <source>
        <dbReference type="ARBA" id="ARBA00022574"/>
    </source>
</evidence>
<gene>
    <name evidence="5" type="ORF">NliqN6_4728</name>
</gene>
<dbReference type="PANTHER" id="PTHR44675">
    <property type="entry name" value="PAK1 INTERACTING PROTEIN 1"/>
    <property type="match status" value="1"/>
</dbReference>
<evidence type="ECO:0000313" key="5">
    <source>
        <dbReference type="EMBL" id="GHJ88326.1"/>
    </source>
</evidence>
<keyword evidence="1 3" id="KW-0853">WD repeat</keyword>
<evidence type="ECO:0008006" key="7">
    <source>
        <dbReference type="Google" id="ProtNLM"/>
    </source>
</evidence>
<feature type="repeat" description="WD" evidence="3">
    <location>
        <begin position="246"/>
        <end position="287"/>
    </location>
</feature>
<feature type="compositionally biased region" description="Basic and acidic residues" evidence="4">
    <location>
        <begin position="470"/>
        <end position="481"/>
    </location>
</feature>
<feature type="compositionally biased region" description="Basic residues" evidence="4">
    <location>
        <begin position="24"/>
        <end position="38"/>
    </location>
</feature>
<keyword evidence="6" id="KW-1185">Reference proteome</keyword>
<keyword evidence="2" id="KW-0677">Repeat</keyword>
<feature type="region of interest" description="Disordered" evidence="4">
    <location>
        <begin position="470"/>
        <end position="521"/>
    </location>
</feature>
<dbReference type="Pfam" id="PF00400">
    <property type="entry name" value="WD40"/>
    <property type="match status" value="3"/>
</dbReference>
<dbReference type="EMBL" id="BLZA01000030">
    <property type="protein sequence ID" value="GHJ88326.1"/>
    <property type="molecule type" value="Genomic_DNA"/>
</dbReference>
<protein>
    <recommendedName>
        <fullName evidence="7">WD40 repeat domain-containing protein</fullName>
    </recommendedName>
</protein>
<dbReference type="InterPro" id="IPR036322">
    <property type="entry name" value="WD40_repeat_dom_sf"/>
</dbReference>
<dbReference type="InterPro" id="IPR015943">
    <property type="entry name" value="WD40/YVTN_repeat-like_dom_sf"/>
</dbReference>
<dbReference type="InterPro" id="IPR051959">
    <property type="entry name" value="PAK1-Kinase_Regulator"/>
</dbReference>
<feature type="repeat" description="WD" evidence="3">
    <location>
        <begin position="162"/>
        <end position="204"/>
    </location>
</feature>
<organism evidence="5 6">
    <name type="scientific">Naganishia liquefaciens</name>
    <dbReference type="NCBI Taxonomy" id="104408"/>
    <lineage>
        <taxon>Eukaryota</taxon>
        <taxon>Fungi</taxon>
        <taxon>Dikarya</taxon>
        <taxon>Basidiomycota</taxon>
        <taxon>Agaricomycotina</taxon>
        <taxon>Tremellomycetes</taxon>
        <taxon>Filobasidiales</taxon>
        <taxon>Filobasidiaceae</taxon>
        <taxon>Naganishia</taxon>
    </lineage>
</organism>
<dbReference type="InterPro" id="IPR019775">
    <property type="entry name" value="WD40_repeat_CS"/>
</dbReference>
<dbReference type="PANTHER" id="PTHR44675:SF1">
    <property type="entry name" value="P21-ACTIVATED PROTEIN KINASE-INTERACTING PROTEIN 1"/>
    <property type="match status" value="1"/>
</dbReference>
<dbReference type="SUPFAM" id="SSF50978">
    <property type="entry name" value="WD40 repeat-like"/>
    <property type="match status" value="1"/>
</dbReference>
<name>A0A8H3TWS3_9TREE</name>
<feature type="compositionally biased region" description="Basic and acidic residues" evidence="4">
    <location>
        <begin position="59"/>
        <end position="68"/>
    </location>
</feature>
<feature type="region of interest" description="Disordered" evidence="4">
    <location>
        <begin position="1"/>
        <end position="102"/>
    </location>
</feature>
<dbReference type="PROSITE" id="PS50294">
    <property type="entry name" value="WD_REPEATS_REGION"/>
    <property type="match status" value="2"/>
</dbReference>
<reference evidence="5" key="1">
    <citation type="submission" date="2020-07" db="EMBL/GenBank/DDBJ databases">
        <title>Draft Genome Sequence of a Deep-Sea Yeast, Naganishia (Cryptococcus) liquefaciens strain N6.</title>
        <authorList>
            <person name="Han Y.W."/>
            <person name="Kajitani R."/>
            <person name="Morimoto H."/>
            <person name="Parhat M."/>
            <person name="Tsubouchi H."/>
            <person name="Bakenova O."/>
            <person name="Ogata M."/>
            <person name="Argunhan B."/>
            <person name="Aoki R."/>
            <person name="Kajiwara S."/>
            <person name="Itoh T."/>
            <person name="Iwasaki H."/>
        </authorList>
    </citation>
    <scope>NUCLEOTIDE SEQUENCE</scope>
    <source>
        <strain evidence="5">N6</strain>
    </source>
</reference>
<dbReference type="OrthoDB" id="308449at2759"/>
<sequence length="521" mass="56590">MPKAPVNKTKPQVTIPGVKAGNIKAKKNGANRVKKPAGKPRVQVSFEDAGTASNLPESSTRKTDDVKGKGRAQGGSDNGDGDVDMYTANLKTDDEDEDQKPDISKLNEEARIQKGSSTRNEKFLVIAGSYEKNMYGLEIDVKDYQSSNPDTTPPIVKPIFIFPAHLSCIKTVAASPGGGKFLASGSDDEFVKVWDLRRRKEIGSLSQHVGSITSLVFPTRSHLLAASEDATISLFRTRDWALLRSLKGHSGRINSIDVHPSGKVALSVGKDKTLKMWDLMRGRGAASLALGVEAEVVKFSRNGKHFAVLTPQGIDVYTTRMTKIGSIPSFKRLHDIVFVETGETELLLTGTEEGKLLLYRLDLSSESVEKATACQLVGTLGGHSNRIKAISHMKMELADGPVDFISTVSSDGKINIHDLSRAAMGMKSVSVEDDETPPVATYDTKGSRLVCCCTAEVFRGKSQAQVKTEVKHETGVGKEEEGSIDGGDDFYSQSGEESEEEQEENAEDEQEVEGEYEMEDE</sequence>
<dbReference type="Gene3D" id="2.130.10.10">
    <property type="entry name" value="YVTN repeat-like/Quinoprotein amine dehydrogenase"/>
    <property type="match status" value="2"/>
</dbReference>
<dbReference type="AlphaFoldDB" id="A0A8H3TWS3"/>
<evidence type="ECO:0000256" key="4">
    <source>
        <dbReference type="SAM" id="MobiDB-lite"/>
    </source>
</evidence>
<dbReference type="SMART" id="SM00320">
    <property type="entry name" value="WD40"/>
    <property type="match status" value="5"/>
</dbReference>
<evidence type="ECO:0000313" key="6">
    <source>
        <dbReference type="Proteomes" id="UP000620104"/>
    </source>
</evidence>
<dbReference type="Proteomes" id="UP000620104">
    <property type="component" value="Unassembled WGS sequence"/>
</dbReference>
<evidence type="ECO:0000256" key="2">
    <source>
        <dbReference type="ARBA" id="ARBA00022737"/>
    </source>
</evidence>
<evidence type="ECO:0000256" key="3">
    <source>
        <dbReference type="PROSITE-ProRule" id="PRU00221"/>
    </source>
</evidence>
<dbReference type="InterPro" id="IPR001680">
    <property type="entry name" value="WD40_rpt"/>
</dbReference>
<feature type="compositionally biased region" description="Acidic residues" evidence="4">
    <location>
        <begin position="496"/>
        <end position="521"/>
    </location>
</feature>
<comment type="caution">
    <text evidence="5">The sequence shown here is derived from an EMBL/GenBank/DDBJ whole genome shotgun (WGS) entry which is preliminary data.</text>
</comment>
<proteinExistence type="predicted"/>